<dbReference type="EMBL" id="JAUJDW010000001">
    <property type="protein sequence ID" value="KAK0664785.1"/>
    <property type="molecule type" value="Genomic_DNA"/>
</dbReference>
<name>A0AA40D8U0_9PEZI</name>
<evidence type="ECO:0000256" key="1">
    <source>
        <dbReference type="SAM" id="MobiDB-lite"/>
    </source>
</evidence>
<feature type="compositionally biased region" description="Basic and acidic residues" evidence="1">
    <location>
        <begin position="128"/>
        <end position="160"/>
    </location>
</feature>
<evidence type="ECO:0000313" key="2">
    <source>
        <dbReference type="EMBL" id="KAK0664785.1"/>
    </source>
</evidence>
<organism evidence="2 3">
    <name type="scientific">Lasiodiplodia hormozganensis</name>
    <dbReference type="NCBI Taxonomy" id="869390"/>
    <lineage>
        <taxon>Eukaryota</taxon>
        <taxon>Fungi</taxon>
        <taxon>Dikarya</taxon>
        <taxon>Ascomycota</taxon>
        <taxon>Pezizomycotina</taxon>
        <taxon>Dothideomycetes</taxon>
        <taxon>Dothideomycetes incertae sedis</taxon>
        <taxon>Botryosphaeriales</taxon>
        <taxon>Botryosphaeriaceae</taxon>
        <taxon>Lasiodiplodia</taxon>
    </lineage>
</organism>
<gene>
    <name evidence="2" type="ORF">DIS24_g300</name>
</gene>
<reference evidence="2" key="1">
    <citation type="submission" date="2023-06" db="EMBL/GenBank/DDBJ databases">
        <title>Multi-omics analyses reveal the molecular pathogenesis toolkit of Lasiodiplodia hormozganensis, a cross-kingdom pathogen.</title>
        <authorList>
            <person name="Felix C."/>
            <person name="Meneses R."/>
            <person name="Goncalves M.F.M."/>
            <person name="Tilleman L."/>
            <person name="Duarte A.S."/>
            <person name="Jorrin-Novo J.V."/>
            <person name="Van De Peer Y."/>
            <person name="Deforce D."/>
            <person name="Van Nieuwerburgh F."/>
            <person name="Esteves A.C."/>
            <person name="Alves A."/>
        </authorList>
    </citation>
    <scope>NUCLEOTIDE SEQUENCE</scope>
    <source>
        <strain evidence="2">CBS 339.90</strain>
    </source>
</reference>
<sequence length="206" mass="23035">MPPAILAKTGWPFWDSLNPFKWADASKKEDAPVALRDLKHHLIMDGPDAEPYVATTILPRAQTAPELEPQSTEDVAAFFTKGPNTVMPEASGQNGEEADVNLLPALLRRQEGSPYSFSSVQLPQAAEEEPKKEGGFRNRLQEEAKRRSVEEKGHGDEAALERWVHGEELQDEGEWDGRVMKEAQMILLRAAMIFDFRITWAAIADL</sequence>
<feature type="region of interest" description="Disordered" evidence="1">
    <location>
        <begin position="117"/>
        <end position="160"/>
    </location>
</feature>
<dbReference type="AlphaFoldDB" id="A0AA40D8U0"/>
<keyword evidence="3" id="KW-1185">Reference proteome</keyword>
<proteinExistence type="predicted"/>
<evidence type="ECO:0000313" key="3">
    <source>
        <dbReference type="Proteomes" id="UP001175001"/>
    </source>
</evidence>
<comment type="caution">
    <text evidence="2">The sequence shown here is derived from an EMBL/GenBank/DDBJ whole genome shotgun (WGS) entry which is preliminary data.</text>
</comment>
<protein>
    <submittedName>
        <fullName evidence="2">Uncharacterized protein</fullName>
    </submittedName>
</protein>
<dbReference type="Proteomes" id="UP001175001">
    <property type="component" value="Unassembled WGS sequence"/>
</dbReference>
<accession>A0AA40D8U0</accession>